<comment type="similarity">
    <text evidence="7 10">Belongs to the fluoride channel Fluc/FEX (TC 1.A.43) family.</text>
</comment>
<keyword evidence="12" id="KW-1185">Reference proteome</keyword>
<keyword evidence="4 10" id="KW-1133">Transmembrane helix</keyword>
<reference evidence="11 12" key="1">
    <citation type="submission" date="2019-03" db="EMBL/GenBank/DDBJ databases">
        <title>Genomic Encyclopedia of Type Strains, Phase IV (KMG-IV): sequencing the most valuable type-strain genomes for metagenomic binning, comparative biology and taxonomic classification.</title>
        <authorList>
            <person name="Goeker M."/>
        </authorList>
    </citation>
    <scope>NUCLEOTIDE SEQUENCE [LARGE SCALE GENOMIC DNA]</scope>
    <source>
        <strain evidence="11 12">DSM 45361</strain>
    </source>
</reference>
<dbReference type="GO" id="GO:0062054">
    <property type="term" value="F:fluoride channel activity"/>
    <property type="evidence" value="ECO:0007669"/>
    <property type="project" value="UniProtKB-UniRule"/>
</dbReference>
<comment type="subcellular location">
    <subcellularLocation>
        <location evidence="1 10">Cell membrane</location>
        <topology evidence="1 10">Multi-pass membrane protein</topology>
    </subcellularLocation>
</comment>
<feature type="transmembrane region" description="Helical" evidence="10">
    <location>
        <begin position="32"/>
        <end position="50"/>
    </location>
</feature>
<accession>A0A4R6S9P1</accession>
<keyword evidence="10" id="KW-0406">Ion transport</keyword>
<feature type="transmembrane region" description="Helical" evidence="10">
    <location>
        <begin position="62"/>
        <end position="84"/>
    </location>
</feature>
<dbReference type="Proteomes" id="UP000295444">
    <property type="component" value="Unassembled WGS sequence"/>
</dbReference>
<evidence type="ECO:0000256" key="6">
    <source>
        <dbReference type="ARBA" id="ARBA00023303"/>
    </source>
</evidence>
<dbReference type="Pfam" id="PF02537">
    <property type="entry name" value="CRCB"/>
    <property type="match status" value="1"/>
</dbReference>
<comment type="catalytic activity">
    <reaction evidence="8">
        <text>fluoride(in) = fluoride(out)</text>
        <dbReference type="Rhea" id="RHEA:76159"/>
        <dbReference type="ChEBI" id="CHEBI:17051"/>
    </reaction>
    <physiologicalReaction direction="left-to-right" evidence="8">
        <dbReference type="Rhea" id="RHEA:76160"/>
    </physiologicalReaction>
</comment>
<evidence type="ECO:0000256" key="8">
    <source>
        <dbReference type="ARBA" id="ARBA00035585"/>
    </source>
</evidence>
<evidence type="ECO:0000256" key="10">
    <source>
        <dbReference type="HAMAP-Rule" id="MF_00454"/>
    </source>
</evidence>
<evidence type="ECO:0000313" key="11">
    <source>
        <dbReference type="EMBL" id="TDP96521.1"/>
    </source>
</evidence>
<organism evidence="11 12">
    <name type="scientific">Labedaea rhizosphaerae</name>
    <dbReference type="NCBI Taxonomy" id="598644"/>
    <lineage>
        <taxon>Bacteria</taxon>
        <taxon>Bacillati</taxon>
        <taxon>Actinomycetota</taxon>
        <taxon>Actinomycetes</taxon>
        <taxon>Pseudonocardiales</taxon>
        <taxon>Pseudonocardiaceae</taxon>
        <taxon>Labedaea</taxon>
    </lineage>
</organism>
<dbReference type="GO" id="GO:0140114">
    <property type="term" value="P:cellular detoxification of fluoride"/>
    <property type="evidence" value="ECO:0007669"/>
    <property type="project" value="UniProtKB-UniRule"/>
</dbReference>
<comment type="function">
    <text evidence="9 10">Fluoride-specific ion channel. Important for reducing fluoride concentration in the cell, thus reducing its toxicity.</text>
</comment>
<comment type="activity regulation">
    <text evidence="10">Na(+) is not transported, but it plays an essential structural role and its presence is essential for fluoride channel function.</text>
</comment>
<dbReference type="HAMAP" id="MF_00454">
    <property type="entry name" value="FluC"/>
    <property type="match status" value="1"/>
</dbReference>
<dbReference type="InterPro" id="IPR003691">
    <property type="entry name" value="FluC"/>
</dbReference>
<evidence type="ECO:0000256" key="5">
    <source>
        <dbReference type="ARBA" id="ARBA00023136"/>
    </source>
</evidence>
<dbReference type="EMBL" id="SNXZ01000004">
    <property type="protein sequence ID" value="TDP96521.1"/>
    <property type="molecule type" value="Genomic_DNA"/>
</dbReference>
<name>A0A4R6S9P1_LABRH</name>
<keyword evidence="10" id="KW-0813">Transport</keyword>
<dbReference type="PANTHER" id="PTHR28259:SF1">
    <property type="entry name" value="FLUORIDE EXPORT PROTEIN 1-RELATED"/>
    <property type="match status" value="1"/>
</dbReference>
<feature type="binding site" evidence="10">
    <location>
        <position position="107"/>
    </location>
    <ligand>
        <name>Na(+)</name>
        <dbReference type="ChEBI" id="CHEBI:29101"/>
        <note>structural</note>
    </ligand>
</feature>
<dbReference type="PANTHER" id="PTHR28259">
    <property type="entry name" value="FLUORIDE EXPORT PROTEIN 1-RELATED"/>
    <property type="match status" value="1"/>
</dbReference>
<dbReference type="NCBIfam" id="TIGR00494">
    <property type="entry name" value="crcB"/>
    <property type="match status" value="1"/>
</dbReference>
<keyword evidence="2 10" id="KW-1003">Cell membrane</keyword>
<keyword evidence="3 10" id="KW-0812">Transmembrane</keyword>
<feature type="binding site" evidence="10">
    <location>
        <position position="104"/>
    </location>
    <ligand>
        <name>Na(+)</name>
        <dbReference type="ChEBI" id="CHEBI:29101"/>
        <note>structural</note>
    </ligand>
</feature>
<evidence type="ECO:0000256" key="7">
    <source>
        <dbReference type="ARBA" id="ARBA00035120"/>
    </source>
</evidence>
<proteinExistence type="inferred from homology"/>
<feature type="transmembrane region" description="Helical" evidence="10">
    <location>
        <begin position="96"/>
        <end position="114"/>
    </location>
</feature>
<dbReference type="GO" id="GO:0005886">
    <property type="term" value="C:plasma membrane"/>
    <property type="evidence" value="ECO:0007669"/>
    <property type="project" value="UniProtKB-SubCell"/>
</dbReference>
<comment type="caution">
    <text evidence="11">The sequence shown here is derived from an EMBL/GenBank/DDBJ whole genome shotgun (WGS) entry which is preliminary data.</text>
</comment>
<gene>
    <name evidence="10" type="primary">fluC</name>
    <name evidence="10" type="synonym">crcB</name>
    <name evidence="11" type="ORF">EV186_104509</name>
</gene>
<dbReference type="RefSeq" id="WP_341815398.1">
    <property type="nucleotide sequence ID" value="NZ_SNXZ01000004.1"/>
</dbReference>
<evidence type="ECO:0000256" key="9">
    <source>
        <dbReference type="ARBA" id="ARBA00049940"/>
    </source>
</evidence>
<feature type="transmembrane region" description="Helical" evidence="10">
    <location>
        <begin position="126"/>
        <end position="149"/>
    </location>
</feature>
<dbReference type="AlphaFoldDB" id="A0A4R6S9P1"/>
<evidence type="ECO:0000256" key="2">
    <source>
        <dbReference type="ARBA" id="ARBA00022475"/>
    </source>
</evidence>
<keyword evidence="6 10" id="KW-0407">Ion channel</keyword>
<dbReference type="GO" id="GO:0046872">
    <property type="term" value="F:metal ion binding"/>
    <property type="evidence" value="ECO:0007669"/>
    <property type="project" value="UniProtKB-KW"/>
</dbReference>
<keyword evidence="10" id="KW-0915">Sodium</keyword>
<evidence type="ECO:0000256" key="3">
    <source>
        <dbReference type="ARBA" id="ARBA00022692"/>
    </source>
</evidence>
<evidence type="ECO:0000256" key="4">
    <source>
        <dbReference type="ARBA" id="ARBA00022989"/>
    </source>
</evidence>
<evidence type="ECO:0000256" key="1">
    <source>
        <dbReference type="ARBA" id="ARBA00004651"/>
    </source>
</evidence>
<keyword evidence="10" id="KW-0479">Metal-binding</keyword>
<evidence type="ECO:0000313" key="12">
    <source>
        <dbReference type="Proteomes" id="UP000295444"/>
    </source>
</evidence>
<protein>
    <recommendedName>
        <fullName evidence="10">Fluoride-specific ion channel FluC</fullName>
    </recommendedName>
</protein>
<sequence>MSGDAELTEPIDPDVDLHVLAHQSELARSHGAILLVIALGGGLGALARFGMGKWLPSEPGRFPWGTFLTNVVGCLLIGVLMVLVTEVLQAHPLVRPFFGVGVLGGFTTFSTYAVETQGLLEPGTVVLAFGYLAGTLVAALLAVLAGVWLTRSFTKAPVEVTA</sequence>
<keyword evidence="5 10" id="KW-0472">Membrane</keyword>